<accession>A0A8T0LCJ4</accession>
<evidence type="ECO:0000313" key="3">
    <source>
        <dbReference type="Proteomes" id="UP000743370"/>
    </source>
</evidence>
<dbReference type="Proteomes" id="UP000743370">
    <property type="component" value="Unassembled WGS sequence"/>
</dbReference>
<feature type="compositionally biased region" description="Polar residues" evidence="1">
    <location>
        <begin position="116"/>
        <end position="132"/>
    </location>
</feature>
<protein>
    <submittedName>
        <fullName evidence="2">Uncharacterized protein</fullName>
    </submittedName>
</protein>
<evidence type="ECO:0000313" key="2">
    <source>
        <dbReference type="EMBL" id="KAG2407943.1"/>
    </source>
</evidence>
<dbReference type="EMBL" id="JABFOF010000001">
    <property type="protein sequence ID" value="KAG2407943.1"/>
    <property type="molecule type" value="Genomic_DNA"/>
</dbReference>
<name>A0A8T0LCJ4_PHAAN</name>
<evidence type="ECO:0000256" key="1">
    <source>
        <dbReference type="SAM" id="MobiDB-lite"/>
    </source>
</evidence>
<gene>
    <name evidence="2" type="ORF">HKW66_Vig0027650</name>
</gene>
<organism evidence="2 3">
    <name type="scientific">Phaseolus angularis</name>
    <name type="common">Azuki bean</name>
    <name type="synonym">Vigna angularis</name>
    <dbReference type="NCBI Taxonomy" id="3914"/>
    <lineage>
        <taxon>Eukaryota</taxon>
        <taxon>Viridiplantae</taxon>
        <taxon>Streptophyta</taxon>
        <taxon>Embryophyta</taxon>
        <taxon>Tracheophyta</taxon>
        <taxon>Spermatophyta</taxon>
        <taxon>Magnoliopsida</taxon>
        <taxon>eudicotyledons</taxon>
        <taxon>Gunneridae</taxon>
        <taxon>Pentapetalae</taxon>
        <taxon>rosids</taxon>
        <taxon>fabids</taxon>
        <taxon>Fabales</taxon>
        <taxon>Fabaceae</taxon>
        <taxon>Papilionoideae</taxon>
        <taxon>50 kb inversion clade</taxon>
        <taxon>NPAAA clade</taxon>
        <taxon>indigoferoid/millettioid clade</taxon>
        <taxon>Phaseoleae</taxon>
        <taxon>Vigna</taxon>
    </lineage>
</organism>
<proteinExistence type="predicted"/>
<comment type="caution">
    <text evidence="2">The sequence shown here is derived from an EMBL/GenBank/DDBJ whole genome shotgun (WGS) entry which is preliminary data.</text>
</comment>
<feature type="region of interest" description="Disordered" evidence="1">
    <location>
        <begin position="116"/>
        <end position="136"/>
    </location>
</feature>
<sequence length="148" mass="16559">MLHKQCRRASCSASSATKLHKHIVLLAVYIVFLGKADNASQGVHAPQTDGFSKRISQWTKNFCDSDSHNFPHLISFQFRFNERWEGSEAKEVSVGVKASKVFEQVLELQTLHGCSSNLSSPQGQSHSQGNNSPKRRGLLSSLLEMQMW</sequence>
<dbReference type="AlphaFoldDB" id="A0A8T0LCJ4"/>
<reference evidence="2 3" key="1">
    <citation type="submission" date="2020-05" db="EMBL/GenBank/DDBJ databases">
        <title>Vigna angularis (adzuki bean) Var. LongXiaoDou No. 4 denovo assembly.</title>
        <authorList>
            <person name="Xiang H."/>
        </authorList>
    </citation>
    <scope>NUCLEOTIDE SEQUENCE [LARGE SCALE GENOMIC DNA]</scope>
    <source>
        <tissue evidence="2">Leaf</tissue>
    </source>
</reference>